<name>A0ABT3CRN9_9BACT</name>
<evidence type="ECO:0008006" key="3">
    <source>
        <dbReference type="Google" id="ProtNLM"/>
    </source>
</evidence>
<keyword evidence="2" id="KW-1185">Reference proteome</keyword>
<proteinExistence type="predicted"/>
<reference evidence="1 2" key="1">
    <citation type="submission" date="2022-10" db="EMBL/GenBank/DDBJ databases">
        <title>Comparative genomics and taxonomic characterization of three novel marine species of genus Reichenbachiella exhibiting antioxidant and polysaccharide degradation activities.</title>
        <authorList>
            <person name="Muhammad N."/>
            <person name="Lee Y.-J."/>
            <person name="Ko J."/>
            <person name="Kim S.-G."/>
        </authorList>
    </citation>
    <scope>NUCLEOTIDE SEQUENCE [LARGE SCALE GENOMIC DNA]</scope>
    <source>
        <strain evidence="1 2">ABR2-5</strain>
    </source>
</reference>
<dbReference type="RefSeq" id="WP_264136939.1">
    <property type="nucleotide sequence ID" value="NZ_JAOYOD010000001.1"/>
</dbReference>
<organism evidence="1 2">
    <name type="scientific">Reichenbachiella ulvae</name>
    <dbReference type="NCBI Taxonomy" id="2980104"/>
    <lineage>
        <taxon>Bacteria</taxon>
        <taxon>Pseudomonadati</taxon>
        <taxon>Bacteroidota</taxon>
        <taxon>Cytophagia</taxon>
        <taxon>Cytophagales</taxon>
        <taxon>Reichenbachiellaceae</taxon>
        <taxon>Reichenbachiella</taxon>
    </lineage>
</organism>
<evidence type="ECO:0000313" key="2">
    <source>
        <dbReference type="Proteomes" id="UP001300692"/>
    </source>
</evidence>
<sequence length="72" mass="8658">MQNIDSIRAEIYSLTEEELNEVLGRPEQTLLYERGQKFYEYKINCEEKEVEKYLRVRINALGYVNEVLLLEK</sequence>
<gene>
    <name evidence="1" type="ORF">N7U62_05735</name>
</gene>
<comment type="caution">
    <text evidence="1">The sequence shown here is derived from an EMBL/GenBank/DDBJ whole genome shotgun (WGS) entry which is preliminary data.</text>
</comment>
<protein>
    <recommendedName>
        <fullName evidence="3">SmpA / OmlA family protein</fullName>
    </recommendedName>
</protein>
<dbReference type="EMBL" id="JAOYOD010000001">
    <property type="protein sequence ID" value="MCV9386154.1"/>
    <property type="molecule type" value="Genomic_DNA"/>
</dbReference>
<accession>A0ABT3CRN9</accession>
<dbReference type="Proteomes" id="UP001300692">
    <property type="component" value="Unassembled WGS sequence"/>
</dbReference>
<evidence type="ECO:0000313" key="1">
    <source>
        <dbReference type="EMBL" id="MCV9386154.1"/>
    </source>
</evidence>